<evidence type="ECO:0000256" key="2">
    <source>
        <dbReference type="ARBA" id="ARBA00022723"/>
    </source>
</evidence>
<keyword evidence="10" id="KW-1185">Reference proteome</keyword>
<dbReference type="PANTHER" id="PTHR24381:SF393">
    <property type="entry name" value="CHROMATIN-LINKED ADAPTOR FOR MSL PROTEINS, ISOFORM B"/>
    <property type="match status" value="1"/>
</dbReference>
<dbReference type="GO" id="GO:0005634">
    <property type="term" value="C:nucleus"/>
    <property type="evidence" value="ECO:0007669"/>
    <property type="project" value="UniProtKB-SubCell"/>
</dbReference>
<evidence type="ECO:0000313" key="10">
    <source>
        <dbReference type="Proteomes" id="UP000694397"/>
    </source>
</evidence>
<protein>
    <recommendedName>
        <fullName evidence="8">C2H2-type domain-containing protein</fullName>
    </recommendedName>
</protein>
<dbReference type="Gene3D" id="3.30.160.60">
    <property type="entry name" value="Classic Zinc Finger"/>
    <property type="match status" value="5"/>
</dbReference>
<keyword evidence="3" id="KW-0677">Repeat</keyword>
<reference evidence="9" key="2">
    <citation type="submission" date="2025-08" db="UniProtKB">
        <authorList>
            <consortium name="Ensembl"/>
        </authorList>
    </citation>
    <scope>IDENTIFICATION</scope>
</reference>
<evidence type="ECO:0000259" key="8">
    <source>
        <dbReference type="PROSITE" id="PS50157"/>
    </source>
</evidence>
<dbReference type="GO" id="GO:0008270">
    <property type="term" value="F:zinc ion binding"/>
    <property type="evidence" value="ECO:0007669"/>
    <property type="project" value="UniProtKB-KW"/>
</dbReference>
<dbReference type="GO" id="GO:0000977">
    <property type="term" value="F:RNA polymerase II transcription regulatory region sequence-specific DNA binding"/>
    <property type="evidence" value="ECO:0007669"/>
    <property type="project" value="TreeGrafter"/>
</dbReference>
<keyword evidence="2" id="KW-0479">Metal-binding</keyword>
<dbReference type="SUPFAM" id="SSF57667">
    <property type="entry name" value="beta-beta-alpha zinc fingers"/>
    <property type="match status" value="3"/>
</dbReference>
<evidence type="ECO:0000256" key="4">
    <source>
        <dbReference type="ARBA" id="ARBA00022771"/>
    </source>
</evidence>
<dbReference type="PROSITE" id="PS50157">
    <property type="entry name" value="ZINC_FINGER_C2H2_2"/>
    <property type="match status" value="4"/>
</dbReference>
<keyword evidence="6" id="KW-0539">Nucleus</keyword>
<evidence type="ECO:0000256" key="3">
    <source>
        <dbReference type="ARBA" id="ARBA00022737"/>
    </source>
</evidence>
<feature type="domain" description="C2H2-type" evidence="8">
    <location>
        <begin position="253"/>
        <end position="280"/>
    </location>
</feature>
<feature type="domain" description="C2H2-type" evidence="8">
    <location>
        <begin position="281"/>
        <end position="308"/>
    </location>
</feature>
<reference evidence="9" key="3">
    <citation type="submission" date="2025-09" db="UniProtKB">
        <authorList>
            <consortium name="Ensembl"/>
        </authorList>
    </citation>
    <scope>IDENTIFICATION</scope>
</reference>
<feature type="domain" description="C2H2-type" evidence="8">
    <location>
        <begin position="338"/>
        <end position="365"/>
    </location>
</feature>
<dbReference type="FunFam" id="3.30.160.60:FF:000110">
    <property type="entry name" value="Zinc finger protein-like"/>
    <property type="match status" value="1"/>
</dbReference>
<feature type="domain" description="C2H2-type" evidence="8">
    <location>
        <begin position="225"/>
        <end position="252"/>
    </location>
</feature>
<sequence>MECPQRSLQVLELRDVRGTQELPEKDSVAGMLLEASDAEQELFEVQIVSIKEELSDVEEAKDGPYLEVNCSHVKEETLKPIHVHRVFPVFGLFSDTESELPDQHVECAQNKEEALKPIHVHRVFSDFGLLCDAQSDDQSGTSGDKYTEDSGNVSSTVPDYSGLWGLSSLPQFSLFLDENCESVQSRETSRMSGCIASDCSYGTVTSQHPNNFSHSKHLEADHRPYFCSICGKTFRRRCRFNSHLNVHLGEKPFHCTRCDKRFTMQLSLDRHQQQCTGQAIRHCPFCGDIFRNLSHLQGHMIIHNAEKSFQCSRCGQHYRQNLSHLQGHMVIHNAEKSFQCSRCGQHYRQSDYLKRHQGVTSSTFPFTLVS</sequence>
<dbReference type="InterPro" id="IPR036236">
    <property type="entry name" value="Znf_C2H2_sf"/>
</dbReference>
<keyword evidence="4 7" id="KW-0863">Zinc-finger</keyword>
<name>A0A8C9QP98_SCLFO</name>
<organism evidence="9 10">
    <name type="scientific">Scleropages formosus</name>
    <name type="common">Asian bonytongue</name>
    <name type="synonym">Osteoglossum formosum</name>
    <dbReference type="NCBI Taxonomy" id="113540"/>
    <lineage>
        <taxon>Eukaryota</taxon>
        <taxon>Metazoa</taxon>
        <taxon>Chordata</taxon>
        <taxon>Craniata</taxon>
        <taxon>Vertebrata</taxon>
        <taxon>Euteleostomi</taxon>
        <taxon>Actinopterygii</taxon>
        <taxon>Neopterygii</taxon>
        <taxon>Teleostei</taxon>
        <taxon>Osteoglossocephala</taxon>
        <taxon>Osteoglossomorpha</taxon>
        <taxon>Osteoglossiformes</taxon>
        <taxon>Osteoglossidae</taxon>
        <taxon>Scleropages</taxon>
    </lineage>
</organism>
<dbReference type="AlphaFoldDB" id="A0A8C9QP98"/>
<evidence type="ECO:0000256" key="1">
    <source>
        <dbReference type="ARBA" id="ARBA00004123"/>
    </source>
</evidence>
<evidence type="ECO:0000256" key="5">
    <source>
        <dbReference type="ARBA" id="ARBA00022833"/>
    </source>
</evidence>
<reference evidence="9 10" key="1">
    <citation type="submission" date="2019-04" db="EMBL/GenBank/DDBJ databases">
        <authorList>
            <consortium name="Wellcome Sanger Institute Data Sharing"/>
        </authorList>
    </citation>
    <scope>NUCLEOTIDE SEQUENCE [LARGE SCALE GENOMIC DNA]</scope>
</reference>
<dbReference type="PROSITE" id="PS00028">
    <property type="entry name" value="ZINC_FINGER_C2H2_1"/>
    <property type="match status" value="2"/>
</dbReference>
<dbReference type="GO" id="GO:0000981">
    <property type="term" value="F:DNA-binding transcription factor activity, RNA polymerase II-specific"/>
    <property type="evidence" value="ECO:0007669"/>
    <property type="project" value="TreeGrafter"/>
</dbReference>
<evidence type="ECO:0000256" key="6">
    <source>
        <dbReference type="ARBA" id="ARBA00023242"/>
    </source>
</evidence>
<proteinExistence type="predicted"/>
<dbReference type="Proteomes" id="UP000694397">
    <property type="component" value="Chromosome 1"/>
</dbReference>
<dbReference type="InterPro" id="IPR013087">
    <property type="entry name" value="Znf_C2H2_type"/>
</dbReference>
<dbReference type="OrthoDB" id="427030at2759"/>
<dbReference type="PANTHER" id="PTHR24381">
    <property type="entry name" value="ZINC FINGER PROTEIN"/>
    <property type="match status" value="1"/>
</dbReference>
<dbReference type="GeneTree" id="ENSGT00950000182774"/>
<keyword evidence="5" id="KW-0862">Zinc</keyword>
<evidence type="ECO:0000313" key="9">
    <source>
        <dbReference type="Ensembl" id="ENSSFOP00015000299.2"/>
    </source>
</evidence>
<dbReference type="Pfam" id="PF00096">
    <property type="entry name" value="zf-C2H2"/>
    <property type="match status" value="2"/>
</dbReference>
<dbReference type="Ensembl" id="ENSSFOT00015000326.2">
    <property type="protein sequence ID" value="ENSSFOP00015000299.2"/>
    <property type="gene ID" value="ENSSFOG00015000272.2"/>
</dbReference>
<evidence type="ECO:0000256" key="7">
    <source>
        <dbReference type="PROSITE-ProRule" id="PRU00042"/>
    </source>
</evidence>
<dbReference type="SMART" id="SM00355">
    <property type="entry name" value="ZnF_C2H2"/>
    <property type="match status" value="5"/>
</dbReference>
<comment type="subcellular location">
    <subcellularLocation>
        <location evidence="1">Nucleus</location>
    </subcellularLocation>
</comment>
<accession>A0A8C9QP98</accession>